<dbReference type="EMBL" id="JACONW010000032">
    <property type="protein sequence ID" value="MBC3949971.1"/>
    <property type="molecule type" value="Genomic_DNA"/>
</dbReference>
<proteinExistence type="predicted"/>
<feature type="chain" id="PRO_5045203089" evidence="1">
    <location>
        <begin position="27"/>
        <end position="294"/>
    </location>
</feature>
<name>A0ABR7AYG1_9PSED</name>
<feature type="signal peptide" evidence="1">
    <location>
        <begin position="1"/>
        <end position="26"/>
    </location>
</feature>
<protein>
    <submittedName>
        <fullName evidence="2">Uncharacterized protein</fullName>
    </submittedName>
</protein>
<gene>
    <name evidence="2" type="ORF">H8S59_09335</name>
</gene>
<comment type="caution">
    <text evidence="2">The sequence shown here is derived from an EMBL/GenBank/DDBJ whole genome shotgun (WGS) entry which is preliminary data.</text>
</comment>
<keyword evidence="1" id="KW-0732">Signal</keyword>
<keyword evidence="3" id="KW-1185">Reference proteome</keyword>
<organism evidence="2 3">
    <name type="scientific">Pseudomonas folii</name>
    <dbReference type="NCBI Taxonomy" id="2762593"/>
    <lineage>
        <taxon>Bacteria</taxon>
        <taxon>Pseudomonadati</taxon>
        <taxon>Pseudomonadota</taxon>
        <taxon>Gammaproteobacteria</taxon>
        <taxon>Pseudomonadales</taxon>
        <taxon>Pseudomonadaceae</taxon>
        <taxon>Pseudomonas</taxon>
    </lineage>
</organism>
<reference evidence="2 3" key="1">
    <citation type="submission" date="2020-08" db="EMBL/GenBank/DDBJ databases">
        <title>Putative novel bacterial strains isolated from necrotic wheat leaf tissues caused by Xanthomonas translucens.</title>
        <authorList>
            <person name="Tambong J.T."/>
        </authorList>
    </citation>
    <scope>NUCLEOTIDE SEQUENCE [LARGE SCALE GENOMIC DNA]</scope>
    <source>
        <strain evidence="2 3">DOAB 1069</strain>
    </source>
</reference>
<evidence type="ECO:0000313" key="3">
    <source>
        <dbReference type="Proteomes" id="UP000651852"/>
    </source>
</evidence>
<sequence>MRKNKKLLLGMVVSAVISAGPHSAWAQAVPEGSATQTTTTPEMEEPVFNVLTDKVHTLGTRLNSAVSEHYYGFTAVRGQDVILDLKSQQHIKVERHVGGAWELVTVKGMSVLKNLKPGEEIIIRVTHNQAVAFNGGQYSLVFGSYPVLKDFNLKGEENVLRIPYGYSIPEWLPGQAHKEATLEVQFTDTAGAPLEGGTVGFVLGFNGNYKPLISFVLSSDQDGRALKLVELGRCEGGNEARDFVNYSKGYNNTWRTHYRIGQYVVVNELAGRDQSATYAFGHICNQRLISSRRS</sequence>
<evidence type="ECO:0000313" key="2">
    <source>
        <dbReference type="EMBL" id="MBC3949971.1"/>
    </source>
</evidence>
<evidence type="ECO:0000256" key="1">
    <source>
        <dbReference type="SAM" id="SignalP"/>
    </source>
</evidence>
<accession>A0ABR7AYG1</accession>
<dbReference type="Proteomes" id="UP000651852">
    <property type="component" value="Unassembled WGS sequence"/>
</dbReference>
<dbReference type="RefSeq" id="WP_187521225.1">
    <property type="nucleotide sequence ID" value="NZ_JACONW010000032.1"/>
</dbReference>